<dbReference type="RefSeq" id="XP_013760344.1">
    <property type="nucleotide sequence ID" value="XM_013904890.1"/>
</dbReference>
<dbReference type="EMBL" id="GL349443">
    <property type="protein sequence ID" value="KNC46567.1"/>
    <property type="molecule type" value="Genomic_DNA"/>
</dbReference>
<dbReference type="GO" id="GO:0005524">
    <property type="term" value="F:ATP binding"/>
    <property type="evidence" value="ECO:0007669"/>
    <property type="project" value="UniProtKB-KW"/>
</dbReference>
<evidence type="ECO:0000259" key="6">
    <source>
        <dbReference type="PROSITE" id="PS51217"/>
    </source>
</evidence>
<protein>
    <recommendedName>
        <fullName evidence="6">UvrD-like helicase C-terminal domain-containing protein</fullName>
    </recommendedName>
</protein>
<dbReference type="Gene3D" id="3.40.50.300">
    <property type="entry name" value="P-loop containing nucleotide triphosphate hydrolases"/>
    <property type="match status" value="1"/>
</dbReference>
<dbReference type="PROSITE" id="PS51217">
    <property type="entry name" value="UVRD_HELICASE_CTER"/>
    <property type="match status" value="1"/>
</dbReference>
<feature type="domain" description="UvrD-like helicase C-terminal" evidence="6">
    <location>
        <begin position="252"/>
        <end position="526"/>
    </location>
</feature>
<dbReference type="Proteomes" id="UP000054408">
    <property type="component" value="Unassembled WGS sequence"/>
</dbReference>
<dbReference type="InterPro" id="IPR027417">
    <property type="entry name" value="P-loop_NTPase"/>
</dbReference>
<keyword evidence="5" id="KW-0732">Signal</keyword>
<evidence type="ECO:0000256" key="5">
    <source>
        <dbReference type="SAM" id="SignalP"/>
    </source>
</evidence>
<keyword evidence="3" id="KW-0347">Helicase</keyword>
<proteinExistence type="predicted"/>
<evidence type="ECO:0000256" key="3">
    <source>
        <dbReference type="ARBA" id="ARBA00022806"/>
    </source>
</evidence>
<feature type="signal peptide" evidence="5">
    <location>
        <begin position="1"/>
        <end position="15"/>
    </location>
</feature>
<organism evidence="7 8">
    <name type="scientific">Thecamonas trahens ATCC 50062</name>
    <dbReference type="NCBI Taxonomy" id="461836"/>
    <lineage>
        <taxon>Eukaryota</taxon>
        <taxon>Apusozoa</taxon>
        <taxon>Apusomonadida</taxon>
        <taxon>Apusomonadidae</taxon>
        <taxon>Thecamonas</taxon>
    </lineage>
</organism>
<keyword evidence="1" id="KW-0547">Nucleotide-binding</keyword>
<name>A0A0L0D2P0_THETB</name>
<dbReference type="GeneID" id="25562643"/>
<keyword evidence="4" id="KW-0067">ATP-binding</keyword>
<dbReference type="AlphaFoldDB" id="A0A0L0D2P0"/>
<dbReference type="GO" id="GO:0004386">
    <property type="term" value="F:helicase activity"/>
    <property type="evidence" value="ECO:0007669"/>
    <property type="project" value="UniProtKB-KW"/>
</dbReference>
<dbReference type="GO" id="GO:0016787">
    <property type="term" value="F:hydrolase activity"/>
    <property type="evidence" value="ECO:0007669"/>
    <property type="project" value="UniProtKB-KW"/>
</dbReference>
<accession>A0A0L0D2P0</accession>
<evidence type="ECO:0000256" key="2">
    <source>
        <dbReference type="ARBA" id="ARBA00022801"/>
    </source>
</evidence>
<keyword evidence="2" id="KW-0378">Hydrolase</keyword>
<reference evidence="7 8" key="1">
    <citation type="submission" date="2010-05" db="EMBL/GenBank/DDBJ databases">
        <title>The Genome Sequence of Thecamonas trahens ATCC 50062.</title>
        <authorList>
            <consortium name="The Broad Institute Genome Sequencing Platform"/>
            <person name="Russ C."/>
            <person name="Cuomo C."/>
            <person name="Shea T."/>
            <person name="Young S.K."/>
            <person name="Zeng Q."/>
            <person name="Koehrsen M."/>
            <person name="Haas B."/>
            <person name="Borodovsky M."/>
            <person name="Guigo R."/>
            <person name="Alvarado L."/>
            <person name="Berlin A."/>
            <person name="Bochicchio J."/>
            <person name="Borenstein D."/>
            <person name="Chapman S."/>
            <person name="Chen Z."/>
            <person name="Freedman E."/>
            <person name="Gellesch M."/>
            <person name="Goldberg J."/>
            <person name="Griggs A."/>
            <person name="Gujja S."/>
            <person name="Heilman E."/>
            <person name="Heiman D."/>
            <person name="Hepburn T."/>
            <person name="Howarth C."/>
            <person name="Jen D."/>
            <person name="Larson L."/>
            <person name="Mehta T."/>
            <person name="Park D."/>
            <person name="Pearson M."/>
            <person name="Roberts A."/>
            <person name="Saif S."/>
            <person name="Shenoy N."/>
            <person name="Sisk P."/>
            <person name="Stolte C."/>
            <person name="Sykes S."/>
            <person name="Thomson T."/>
            <person name="Walk T."/>
            <person name="White J."/>
            <person name="Yandava C."/>
            <person name="Burger G."/>
            <person name="Gray M.W."/>
            <person name="Holland P.W.H."/>
            <person name="King N."/>
            <person name="Lang F.B.F."/>
            <person name="Roger A.J."/>
            <person name="Ruiz-Trillo I."/>
            <person name="Lander E."/>
            <person name="Nusbaum C."/>
        </authorList>
    </citation>
    <scope>NUCLEOTIDE SEQUENCE [LARGE SCALE GENOMIC DNA]</scope>
    <source>
        <strain evidence="7 8">ATCC 50062</strain>
    </source>
</reference>
<dbReference type="SUPFAM" id="SSF52540">
    <property type="entry name" value="P-loop containing nucleoside triphosphate hydrolases"/>
    <property type="match status" value="1"/>
</dbReference>
<gene>
    <name evidence="7" type="ORF">AMSG_03002</name>
</gene>
<evidence type="ECO:0000256" key="1">
    <source>
        <dbReference type="ARBA" id="ARBA00022741"/>
    </source>
</evidence>
<evidence type="ECO:0000313" key="8">
    <source>
        <dbReference type="Proteomes" id="UP000054408"/>
    </source>
</evidence>
<evidence type="ECO:0000256" key="4">
    <source>
        <dbReference type="ARBA" id="ARBA00022840"/>
    </source>
</evidence>
<evidence type="ECO:0000313" key="7">
    <source>
        <dbReference type="EMBL" id="KNC46567.1"/>
    </source>
</evidence>
<dbReference type="Pfam" id="PF13245">
    <property type="entry name" value="AAA_19"/>
    <property type="match status" value="1"/>
</dbReference>
<feature type="chain" id="PRO_5012497847" description="UvrD-like helicase C-terminal domain-containing protein" evidence="5">
    <location>
        <begin position="16"/>
        <end position="900"/>
    </location>
</feature>
<keyword evidence="8" id="KW-1185">Reference proteome</keyword>
<sequence>MQLALALAVRRRAVALAMVGTGVTRRETRRWGERQGETGRRAMTAMSVAEPSAVKAVVDESAPVTVVRGGPGTGKSTAAVARVRALAHAGHDVVLVVPSRAAAAAAEAALDDHAAVLGDRYAVATWPKFLGSLLPRSRAKMPAPHPLAAATAAALAHPLGARLSSYDEPAAAVAAAESDKLTLKATAVVVDDAQGASLLHLAALRALVTRHGLASLTLMIEDGPLALPPRALSDAVARGCIDVPSSFAPAEVVVHELAYRFVRNEAADRLLACPPPAGLASPTCVEASYTRYGSEAAEASAVADTLVHLVVSEGVRPERVAVVTPSHSALPRLWTSLLDASLPVAYSGYLPHRLLNQPEVRLCASVLELAASPTGASPLAWTTLLASGLVGVDGEVLSLVAREAQHGRDSVRIYDLLAEDERACKVTSALDMLHLECNLPGASVAGLVADFVFSRLSDELCDELGALSGSRGAQQMANMEAYFKLLSSLSTSAAYSPAAGRLLLATRNLEAAGDDPRVLPAAVDVGPAAGAVVLGTPSVLAAGTQSFDHVFYVAAARPSGELVRELRRASTDPELRAFAAGTLGLTWRESPQPLALSALGAAAARAHKALHITSGSGVLSLDPAVAKVLGVPAEAVQERQSAPRSARDVKLVGPHYALSALGAEALAAAVADPVRRAATLAEATTCPARLYFAHELGVTGSPRPATTAGVAAGARAAALPHVVGGEGMAAREAYNAWWVQVGGFDLPPQVPAYRDGMAAIEAACASGPWAAEDLIVDASAGVVLAVQRECIAGYTLALDDASKSLARASRVGSLLRVVAAQAGPEWSGELVMTEVSTGDVASRKWSPRLRALSRKAVAAADELLARVTGSSGGEMEAWPSRRACLGCSWRSVCPSSEAAS</sequence>
<dbReference type="InterPro" id="IPR014017">
    <property type="entry name" value="DNA_helicase_UvrD-like_C"/>
</dbReference>